<dbReference type="AlphaFoldDB" id="A0A0U9HLV3"/>
<gene>
    <name evidence="1" type="ORF">KFL_000970010</name>
</gene>
<organism evidence="1 2">
    <name type="scientific">Klebsormidium nitens</name>
    <name type="common">Green alga</name>
    <name type="synonym">Ulothrix nitens</name>
    <dbReference type="NCBI Taxonomy" id="105231"/>
    <lineage>
        <taxon>Eukaryota</taxon>
        <taxon>Viridiplantae</taxon>
        <taxon>Streptophyta</taxon>
        <taxon>Klebsormidiophyceae</taxon>
        <taxon>Klebsormidiales</taxon>
        <taxon>Klebsormidiaceae</taxon>
        <taxon>Klebsormidium</taxon>
    </lineage>
</organism>
<evidence type="ECO:0000313" key="1">
    <source>
        <dbReference type="EMBL" id="GAQ81977.1"/>
    </source>
</evidence>
<sequence>MLPKQEMRVEAEAETKLIDADRRGSEPALRVFEDAARDNASNQEVTSEVDEWGQTWYSRFAPVQAAFQTSSMPPGAFIASRDVNTGGSKMYTAFNSTQAFEEYTARMIASRRTPHLYEILLASEASWLYSDLDYTSRADDPHDFLERLHHLHRLLEHFCTHVMQLPSGLLQGPQVAASHGALSHGLYKNSVHEVWKGVYFSDLEARAEFKTAFSHFLDHPPAELARSAEFIGYTKPDSGKREKIWDDSVYSRNRNWRTLRSSKLGSTRILCPDESSSERVSDHLIGVRDEQELARAHKIDVRPLQRYNEAAGVGGTSSRTAQGRVNERQIPLRYFSKQHEPLERDLGPEERARLL</sequence>
<proteinExistence type="predicted"/>
<protein>
    <submittedName>
        <fullName evidence="1">Uncharacterized protein</fullName>
    </submittedName>
</protein>
<evidence type="ECO:0000313" key="2">
    <source>
        <dbReference type="Proteomes" id="UP000054558"/>
    </source>
</evidence>
<dbReference type="EMBL" id="DF237046">
    <property type="protein sequence ID" value="GAQ81977.1"/>
    <property type="molecule type" value="Genomic_DNA"/>
</dbReference>
<accession>A0A0U9HLV3</accession>
<feature type="non-terminal residue" evidence="1">
    <location>
        <position position="355"/>
    </location>
</feature>
<dbReference type="Proteomes" id="UP000054558">
    <property type="component" value="Unassembled WGS sequence"/>
</dbReference>
<name>A0A0U9HLV3_KLENI</name>
<keyword evidence="2" id="KW-1185">Reference proteome</keyword>
<reference evidence="1 2" key="1">
    <citation type="journal article" date="2014" name="Nat. Commun.">
        <title>Klebsormidium flaccidum genome reveals primary factors for plant terrestrial adaptation.</title>
        <authorList>
            <person name="Hori K."/>
            <person name="Maruyama F."/>
            <person name="Fujisawa T."/>
            <person name="Togashi T."/>
            <person name="Yamamoto N."/>
            <person name="Seo M."/>
            <person name="Sato S."/>
            <person name="Yamada T."/>
            <person name="Mori H."/>
            <person name="Tajima N."/>
            <person name="Moriyama T."/>
            <person name="Ikeuchi M."/>
            <person name="Watanabe M."/>
            <person name="Wada H."/>
            <person name="Kobayashi K."/>
            <person name="Saito M."/>
            <person name="Masuda T."/>
            <person name="Sasaki-Sekimoto Y."/>
            <person name="Mashiguchi K."/>
            <person name="Awai K."/>
            <person name="Shimojima M."/>
            <person name="Masuda S."/>
            <person name="Iwai M."/>
            <person name="Nobusawa T."/>
            <person name="Narise T."/>
            <person name="Kondo S."/>
            <person name="Saito H."/>
            <person name="Sato R."/>
            <person name="Murakawa M."/>
            <person name="Ihara Y."/>
            <person name="Oshima-Yamada Y."/>
            <person name="Ohtaka K."/>
            <person name="Satoh M."/>
            <person name="Sonobe K."/>
            <person name="Ishii M."/>
            <person name="Ohtani R."/>
            <person name="Kanamori-Sato M."/>
            <person name="Honoki R."/>
            <person name="Miyazaki D."/>
            <person name="Mochizuki H."/>
            <person name="Umetsu J."/>
            <person name="Higashi K."/>
            <person name="Shibata D."/>
            <person name="Kamiya Y."/>
            <person name="Sato N."/>
            <person name="Nakamura Y."/>
            <person name="Tabata S."/>
            <person name="Ida S."/>
            <person name="Kurokawa K."/>
            <person name="Ohta H."/>
        </authorList>
    </citation>
    <scope>NUCLEOTIDE SEQUENCE [LARGE SCALE GENOMIC DNA]</scope>
    <source>
        <strain evidence="1 2">NIES-2285</strain>
    </source>
</reference>